<dbReference type="InterPro" id="IPR000905">
    <property type="entry name" value="Gcp-like_dom"/>
</dbReference>
<evidence type="ECO:0000256" key="4">
    <source>
        <dbReference type="ARBA" id="ARBA00023315"/>
    </source>
</evidence>
<sequence>MKILAIETSCDETACAIVENGVTEIVSVVASSKDFHEATGGIVPEIAARKQIEFIAPVLDQTLKKYSKNVDTIDALAVTVGPGLIGSLLVGVEAAKALSIAWSKPLVPVNHLVGHIYGNFVNNKESIEFPALVLVVSGGHTDFILMRNHGAIEYLGGTLDDAAGEAFDKTARLLGLAKYLGGVQLSNLAATCKVNKAIGQLPRPMIDMPNYDVSFSGLKTAVKRLIDKNVYSPEVIACEFETALIDVLAAKITRAIKKYKPVSLLLGGGVSANTALRSRMQLIAKDSSISFNVPPLSLCTDNAVYIASAAYFNYKPKTIENIFAKPSLGVMDEA</sequence>
<dbReference type="InterPro" id="IPR017861">
    <property type="entry name" value="KAE1/TsaD"/>
</dbReference>
<dbReference type="GO" id="GO:0061711">
    <property type="term" value="F:tRNA N(6)-L-threonylcarbamoyladenine synthase activity"/>
    <property type="evidence" value="ECO:0007669"/>
    <property type="project" value="UniProtKB-EC"/>
</dbReference>
<gene>
    <name evidence="6 8" type="primary">tsaD</name>
    <name evidence="8" type="ORF">GYA27_00005</name>
</gene>
<feature type="domain" description="Gcp-like" evidence="7">
    <location>
        <begin position="27"/>
        <end position="307"/>
    </location>
</feature>
<dbReference type="NCBIfam" id="TIGR00329">
    <property type="entry name" value="gcp_kae1"/>
    <property type="match status" value="1"/>
</dbReference>
<keyword evidence="4 6" id="KW-0012">Acyltransferase</keyword>
<dbReference type="GO" id="GO:0005506">
    <property type="term" value="F:iron ion binding"/>
    <property type="evidence" value="ECO:0007669"/>
    <property type="project" value="UniProtKB-UniRule"/>
</dbReference>
<dbReference type="SUPFAM" id="SSF53067">
    <property type="entry name" value="Actin-like ATPase domain"/>
    <property type="match status" value="2"/>
</dbReference>
<dbReference type="GO" id="GO:0002949">
    <property type="term" value="P:tRNA threonylcarbamoyladenosine modification"/>
    <property type="evidence" value="ECO:0007669"/>
    <property type="project" value="UniProtKB-UniRule"/>
</dbReference>
<dbReference type="GO" id="GO:0005737">
    <property type="term" value="C:cytoplasm"/>
    <property type="evidence" value="ECO:0007669"/>
    <property type="project" value="UniProtKB-SubCell"/>
</dbReference>
<dbReference type="NCBIfam" id="TIGR03723">
    <property type="entry name" value="T6A_TsaD_YgjD"/>
    <property type="match status" value="1"/>
</dbReference>
<name>A0A7X9DJE8_UNCKA</name>
<comment type="catalytic activity">
    <reaction evidence="5 6">
        <text>L-threonylcarbamoyladenylate + adenosine(37) in tRNA = N(6)-L-threonylcarbamoyladenosine(37) in tRNA + AMP + H(+)</text>
        <dbReference type="Rhea" id="RHEA:37059"/>
        <dbReference type="Rhea" id="RHEA-COMP:10162"/>
        <dbReference type="Rhea" id="RHEA-COMP:10163"/>
        <dbReference type="ChEBI" id="CHEBI:15378"/>
        <dbReference type="ChEBI" id="CHEBI:73682"/>
        <dbReference type="ChEBI" id="CHEBI:74411"/>
        <dbReference type="ChEBI" id="CHEBI:74418"/>
        <dbReference type="ChEBI" id="CHEBI:456215"/>
        <dbReference type="EC" id="2.3.1.234"/>
    </reaction>
</comment>
<protein>
    <recommendedName>
        <fullName evidence="6">tRNA N6-adenosine threonylcarbamoyltransferase</fullName>
        <ecNumber evidence="6">2.3.1.234</ecNumber>
    </recommendedName>
    <alternativeName>
        <fullName evidence="6">N6-L-threonylcarbamoyladenine synthase</fullName>
        <shortName evidence="6">t(6)A synthase</shortName>
    </alternativeName>
    <alternativeName>
        <fullName evidence="6">t(6)A37 threonylcarbamoyladenosine biosynthesis protein TsaD</fullName>
    </alternativeName>
    <alternativeName>
        <fullName evidence="6">tRNA threonylcarbamoyladenosine biosynthesis protein TsaD</fullName>
    </alternativeName>
</protein>
<keyword evidence="3 6" id="KW-0479">Metal-binding</keyword>
<feature type="binding site" evidence="6">
    <location>
        <position position="168"/>
    </location>
    <ligand>
        <name>substrate</name>
    </ligand>
</feature>
<keyword evidence="1 6" id="KW-0808">Transferase</keyword>
<feature type="binding site" evidence="6">
    <location>
        <position position="273"/>
    </location>
    <ligand>
        <name>substrate</name>
    </ligand>
</feature>
<evidence type="ECO:0000313" key="9">
    <source>
        <dbReference type="Proteomes" id="UP000526033"/>
    </source>
</evidence>
<organism evidence="8 9">
    <name type="scientific">candidate division WWE3 bacterium</name>
    <dbReference type="NCBI Taxonomy" id="2053526"/>
    <lineage>
        <taxon>Bacteria</taxon>
        <taxon>Katanobacteria</taxon>
    </lineage>
</organism>
<evidence type="ECO:0000259" key="7">
    <source>
        <dbReference type="Pfam" id="PF00814"/>
    </source>
</evidence>
<evidence type="ECO:0000256" key="1">
    <source>
        <dbReference type="ARBA" id="ARBA00022679"/>
    </source>
</evidence>
<feature type="binding site" evidence="6">
    <location>
        <position position="111"/>
    </location>
    <ligand>
        <name>Fe cation</name>
        <dbReference type="ChEBI" id="CHEBI:24875"/>
    </ligand>
</feature>
<comment type="cofactor">
    <cofactor evidence="6">
        <name>Fe(2+)</name>
        <dbReference type="ChEBI" id="CHEBI:29033"/>
    </cofactor>
    <text evidence="6">Binds 1 Fe(2+) ion per subunit.</text>
</comment>
<dbReference type="InterPro" id="IPR043129">
    <property type="entry name" value="ATPase_NBD"/>
</dbReference>
<dbReference type="FunFam" id="3.30.420.40:FF:000012">
    <property type="entry name" value="tRNA N6-adenosine threonylcarbamoyltransferase"/>
    <property type="match status" value="1"/>
</dbReference>
<comment type="similarity">
    <text evidence="6">Belongs to the KAE1 / TsaD family.</text>
</comment>
<dbReference type="Gene3D" id="3.30.420.40">
    <property type="match status" value="2"/>
</dbReference>
<feature type="binding site" evidence="6">
    <location>
        <position position="182"/>
    </location>
    <ligand>
        <name>substrate</name>
    </ligand>
</feature>
<dbReference type="PANTHER" id="PTHR11735">
    <property type="entry name" value="TRNA N6-ADENOSINE THREONYLCARBAMOYLTRANSFERASE"/>
    <property type="match status" value="1"/>
</dbReference>
<feature type="binding site" evidence="6">
    <location>
        <begin position="135"/>
        <end position="139"/>
    </location>
    <ligand>
        <name>substrate</name>
    </ligand>
</feature>
<comment type="caution">
    <text evidence="6">Lacks conserved residue(s) required for the propagation of feature annotation.</text>
</comment>
<dbReference type="Proteomes" id="UP000526033">
    <property type="component" value="Unassembled WGS sequence"/>
</dbReference>
<dbReference type="InterPro" id="IPR022450">
    <property type="entry name" value="TsaD"/>
</dbReference>
<dbReference type="HAMAP" id="MF_01445">
    <property type="entry name" value="TsaD"/>
    <property type="match status" value="1"/>
</dbReference>
<dbReference type="EMBL" id="JAAZNL010000001">
    <property type="protein sequence ID" value="NMB69575.1"/>
    <property type="molecule type" value="Genomic_DNA"/>
</dbReference>
<proteinExistence type="inferred from homology"/>
<dbReference type="Pfam" id="PF00814">
    <property type="entry name" value="TsaD"/>
    <property type="match status" value="1"/>
</dbReference>
<evidence type="ECO:0000256" key="3">
    <source>
        <dbReference type="ARBA" id="ARBA00022723"/>
    </source>
</evidence>
<feature type="binding site" evidence="6">
    <location>
        <position position="115"/>
    </location>
    <ligand>
        <name>Fe cation</name>
        <dbReference type="ChEBI" id="CHEBI:24875"/>
    </ligand>
</feature>
<comment type="caution">
    <text evidence="8">The sequence shown here is derived from an EMBL/GenBank/DDBJ whole genome shotgun (WGS) entry which is preliminary data.</text>
</comment>
<evidence type="ECO:0000256" key="6">
    <source>
        <dbReference type="HAMAP-Rule" id="MF_01445"/>
    </source>
</evidence>
<dbReference type="AlphaFoldDB" id="A0A7X9DJE8"/>
<evidence type="ECO:0000256" key="2">
    <source>
        <dbReference type="ARBA" id="ARBA00022694"/>
    </source>
</evidence>
<dbReference type="PANTHER" id="PTHR11735:SF6">
    <property type="entry name" value="TRNA N6-ADENOSINE THREONYLCARBAMOYLTRANSFERASE, MITOCHONDRIAL"/>
    <property type="match status" value="1"/>
</dbReference>
<keyword evidence="2 6" id="KW-0819">tRNA processing</keyword>
<comment type="function">
    <text evidence="6">Required for the formation of a threonylcarbamoyl group on adenosine at position 37 (t(6)A37) in tRNAs that read codons beginning with adenine. Is involved in the transfer of the threonylcarbamoyl moiety of threonylcarbamoyl-AMP (TC-AMP) to the N6 group of A37, together with TsaE and TsaB. TsaD likely plays a direct catalytic role in this reaction.</text>
</comment>
<keyword evidence="6" id="KW-0408">Iron</keyword>
<evidence type="ECO:0000313" key="8">
    <source>
        <dbReference type="EMBL" id="NMB69575.1"/>
    </source>
</evidence>
<dbReference type="EC" id="2.3.1.234" evidence="6"/>
<accession>A0A7X9DJE8</accession>
<keyword evidence="6" id="KW-0963">Cytoplasm</keyword>
<reference evidence="8 9" key="1">
    <citation type="journal article" date="2020" name="Biotechnol. Biofuels">
        <title>New insights from the biogas microbiome by comprehensive genome-resolved metagenomics of nearly 1600 species originating from multiple anaerobic digesters.</title>
        <authorList>
            <person name="Campanaro S."/>
            <person name="Treu L."/>
            <person name="Rodriguez-R L.M."/>
            <person name="Kovalovszki A."/>
            <person name="Ziels R.M."/>
            <person name="Maus I."/>
            <person name="Zhu X."/>
            <person name="Kougias P.G."/>
            <person name="Basile A."/>
            <person name="Luo G."/>
            <person name="Schluter A."/>
            <person name="Konstantinidis K.T."/>
            <person name="Angelidaki I."/>
        </authorList>
    </citation>
    <scope>NUCLEOTIDE SEQUENCE [LARGE SCALE GENOMIC DNA]</scope>
    <source>
        <strain evidence="8">AS27yjCOA_165</strain>
    </source>
</reference>
<evidence type="ECO:0000256" key="5">
    <source>
        <dbReference type="ARBA" id="ARBA00048117"/>
    </source>
</evidence>
<dbReference type="PRINTS" id="PR00789">
    <property type="entry name" value="OSIALOPTASE"/>
</dbReference>
<comment type="subcellular location">
    <subcellularLocation>
        <location evidence="6">Cytoplasm</location>
    </subcellularLocation>
</comment>
<feature type="binding site" evidence="6">
    <location>
        <position position="301"/>
    </location>
    <ligand>
        <name>Fe cation</name>
        <dbReference type="ChEBI" id="CHEBI:24875"/>
    </ligand>
</feature>